<organism evidence="2 3">
    <name type="scientific">Vulgatibacter incomptus</name>
    <dbReference type="NCBI Taxonomy" id="1391653"/>
    <lineage>
        <taxon>Bacteria</taxon>
        <taxon>Pseudomonadati</taxon>
        <taxon>Myxococcota</taxon>
        <taxon>Myxococcia</taxon>
        <taxon>Myxococcales</taxon>
        <taxon>Cystobacterineae</taxon>
        <taxon>Vulgatibacteraceae</taxon>
        <taxon>Vulgatibacter</taxon>
    </lineage>
</organism>
<dbReference type="InterPro" id="IPR002645">
    <property type="entry name" value="STAS_dom"/>
</dbReference>
<dbReference type="InterPro" id="IPR058548">
    <property type="entry name" value="MlaB-like_STAS"/>
</dbReference>
<reference evidence="2 3" key="1">
    <citation type="submission" date="2015-08" db="EMBL/GenBank/DDBJ databases">
        <authorList>
            <person name="Babu N.S."/>
            <person name="Beckwith C.J."/>
            <person name="Beseler K.G."/>
            <person name="Brison A."/>
            <person name="Carone J.V."/>
            <person name="Caskin T.P."/>
            <person name="Diamond M."/>
            <person name="Durham M.E."/>
            <person name="Foxe J.M."/>
            <person name="Go M."/>
            <person name="Henderson B.A."/>
            <person name="Jones I.B."/>
            <person name="McGettigan J.A."/>
            <person name="Micheletti S.J."/>
            <person name="Nasrallah M.E."/>
            <person name="Ortiz D."/>
            <person name="Piller C.R."/>
            <person name="Privatt S.R."/>
            <person name="Schneider S.L."/>
            <person name="Sharp S."/>
            <person name="Smith T.C."/>
            <person name="Stanton J.D."/>
            <person name="Ullery H.E."/>
            <person name="Wilson R.J."/>
            <person name="Serrano M.G."/>
            <person name="Buck G."/>
            <person name="Lee V."/>
            <person name="Wang Y."/>
            <person name="Carvalho R."/>
            <person name="Voegtly L."/>
            <person name="Shi R."/>
            <person name="Duckworth R."/>
            <person name="Johnson A."/>
            <person name="Loviza R."/>
            <person name="Walstead R."/>
            <person name="Shah Z."/>
            <person name="Kiflezghi M."/>
            <person name="Wade K."/>
            <person name="Ball S.L."/>
            <person name="Bradley K.W."/>
            <person name="Asai D.J."/>
            <person name="Bowman C.A."/>
            <person name="Russell D.A."/>
            <person name="Pope W.H."/>
            <person name="Jacobs-Sera D."/>
            <person name="Hendrix R.W."/>
            <person name="Hatfull G.F."/>
        </authorList>
    </citation>
    <scope>NUCLEOTIDE SEQUENCE [LARGE SCALE GENOMIC DNA]</scope>
    <source>
        <strain evidence="2 3">DSM 27710</strain>
    </source>
</reference>
<dbReference type="PROSITE" id="PS50801">
    <property type="entry name" value="STAS"/>
    <property type="match status" value="1"/>
</dbReference>
<name>A0A0K1PEE5_9BACT</name>
<protein>
    <submittedName>
        <fullName evidence="2">Putative anti-sigma factor antagonist</fullName>
    </submittedName>
</protein>
<gene>
    <name evidence="2" type="ORF">AKJ08_2259</name>
</gene>
<evidence type="ECO:0000259" key="1">
    <source>
        <dbReference type="PROSITE" id="PS50801"/>
    </source>
</evidence>
<dbReference type="Gene3D" id="3.30.750.24">
    <property type="entry name" value="STAS domain"/>
    <property type="match status" value="1"/>
</dbReference>
<dbReference type="Proteomes" id="UP000055590">
    <property type="component" value="Chromosome"/>
</dbReference>
<dbReference type="STRING" id="1391653.AKJ08_2259"/>
<dbReference type="RefSeq" id="WP_050726121.1">
    <property type="nucleotide sequence ID" value="NZ_CP012332.1"/>
</dbReference>
<dbReference type="Pfam" id="PF13466">
    <property type="entry name" value="STAS_2"/>
    <property type="match status" value="1"/>
</dbReference>
<sequence length="132" mass="13891">MNKITYAKISGYDAAIAAAVTADVHVIARSGILDETDLTSLCDELVSLVCSGRSNLVLDLSGVSHVPYGGFRSLASCARFSQQSGGGLKLSGLSIYLFNLVRAEGLYNAFEYFEDERTAVADFAAEAGPGLS</sequence>
<keyword evidence="3" id="KW-1185">Reference proteome</keyword>
<feature type="domain" description="STAS" evidence="1">
    <location>
        <begin position="14"/>
        <end position="123"/>
    </location>
</feature>
<accession>A0A0K1PEE5</accession>
<dbReference type="EMBL" id="CP012332">
    <property type="protein sequence ID" value="AKU91872.1"/>
    <property type="molecule type" value="Genomic_DNA"/>
</dbReference>
<dbReference type="SUPFAM" id="SSF52091">
    <property type="entry name" value="SpoIIaa-like"/>
    <property type="match status" value="1"/>
</dbReference>
<evidence type="ECO:0000313" key="3">
    <source>
        <dbReference type="Proteomes" id="UP000055590"/>
    </source>
</evidence>
<dbReference type="InterPro" id="IPR036513">
    <property type="entry name" value="STAS_dom_sf"/>
</dbReference>
<dbReference type="AlphaFoldDB" id="A0A0K1PEE5"/>
<evidence type="ECO:0000313" key="2">
    <source>
        <dbReference type="EMBL" id="AKU91872.1"/>
    </source>
</evidence>
<proteinExistence type="predicted"/>
<dbReference type="KEGG" id="vin:AKJ08_2259"/>
<dbReference type="OrthoDB" id="5382271at2"/>